<dbReference type="GO" id="GO:0016020">
    <property type="term" value="C:membrane"/>
    <property type="evidence" value="ECO:0007669"/>
    <property type="project" value="TreeGrafter"/>
</dbReference>
<accession>A0A699GPP0</accession>
<keyword evidence="3" id="KW-1133">Transmembrane helix</keyword>
<dbReference type="GO" id="GO:0006620">
    <property type="term" value="P:post-translational protein targeting to endoplasmic reticulum membrane"/>
    <property type="evidence" value="ECO:0007669"/>
    <property type="project" value="TreeGrafter"/>
</dbReference>
<dbReference type="InterPro" id="IPR047150">
    <property type="entry name" value="SGT"/>
</dbReference>
<keyword evidence="3" id="KW-0472">Membrane</keyword>
<keyword evidence="2" id="KW-0802">TPR repeat</keyword>
<protein>
    <submittedName>
        <fullName evidence="4">Uncharacterized protein</fullName>
    </submittedName>
</protein>
<feature type="transmembrane region" description="Helical" evidence="3">
    <location>
        <begin position="268"/>
        <end position="288"/>
    </location>
</feature>
<dbReference type="GO" id="GO:0072380">
    <property type="term" value="C:TRC complex"/>
    <property type="evidence" value="ECO:0007669"/>
    <property type="project" value="TreeGrafter"/>
</dbReference>
<dbReference type="PANTHER" id="PTHR45831:SF2">
    <property type="entry name" value="LD24721P"/>
    <property type="match status" value="1"/>
</dbReference>
<evidence type="ECO:0000313" key="4">
    <source>
        <dbReference type="EMBL" id="GEV70885.1"/>
    </source>
</evidence>
<keyword evidence="3" id="KW-0812">Transmembrane</keyword>
<dbReference type="PANTHER" id="PTHR45831">
    <property type="entry name" value="LD24721P"/>
    <property type="match status" value="1"/>
</dbReference>
<gene>
    <name evidence="4" type="ORF">Tci_142862</name>
</gene>
<sequence length="385" mass="43772">MHTLMHIKLSHELGKSDRDQSDRDLVKVTEVSEDELCGQFLSALEKVQYFGTAANGDDEQALQRTKNMFHSAFADMEKSGCKEIDLRSLVDTFKLQEVIIDCQKVITIDPKYIKAYCHLEYIYFAQGKYTESLKKGYGIGENKPRKATHLNPTNQFVRANVRAAEHKVWQQREERGHLCSLIDSDPVQEKQKSIVASVKEHDEARIDLRFKKMKKKMSKSLLISNANRPKIDGDMQYFVDIHDYQRSFRIIYDNVFLELYILPKRENVVGNIISFLVMNLFSVTPTACIGKFIKIISLIILPIFQTILISYVNAAIDTTAIGFKRTSPGCIFTLTACTLGLGPGCIFTLTAIAKWECSSYGRALALHMRGTGFDSRTFLFFLLCG</sequence>
<name>A0A699GPP0_TANCI</name>
<feature type="transmembrane region" description="Helical" evidence="3">
    <location>
        <begin position="331"/>
        <end position="352"/>
    </location>
</feature>
<dbReference type="SUPFAM" id="SSF48452">
    <property type="entry name" value="TPR-like"/>
    <property type="match status" value="1"/>
</dbReference>
<keyword evidence="1" id="KW-0677">Repeat</keyword>
<dbReference type="InterPro" id="IPR011990">
    <property type="entry name" value="TPR-like_helical_dom_sf"/>
</dbReference>
<dbReference type="EMBL" id="BKCJ010031752">
    <property type="protein sequence ID" value="GEV70885.1"/>
    <property type="molecule type" value="Genomic_DNA"/>
</dbReference>
<feature type="transmembrane region" description="Helical" evidence="3">
    <location>
        <begin position="295"/>
        <end position="316"/>
    </location>
</feature>
<comment type="caution">
    <text evidence="4">The sequence shown here is derived from an EMBL/GenBank/DDBJ whole genome shotgun (WGS) entry which is preliminary data.</text>
</comment>
<evidence type="ECO:0000256" key="2">
    <source>
        <dbReference type="ARBA" id="ARBA00022803"/>
    </source>
</evidence>
<organism evidence="4">
    <name type="scientific">Tanacetum cinerariifolium</name>
    <name type="common">Dalmatian daisy</name>
    <name type="synonym">Chrysanthemum cinerariifolium</name>
    <dbReference type="NCBI Taxonomy" id="118510"/>
    <lineage>
        <taxon>Eukaryota</taxon>
        <taxon>Viridiplantae</taxon>
        <taxon>Streptophyta</taxon>
        <taxon>Embryophyta</taxon>
        <taxon>Tracheophyta</taxon>
        <taxon>Spermatophyta</taxon>
        <taxon>Magnoliopsida</taxon>
        <taxon>eudicotyledons</taxon>
        <taxon>Gunneridae</taxon>
        <taxon>Pentapetalae</taxon>
        <taxon>asterids</taxon>
        <taxon>campanulids</taxon>
        <taxon>Asterales</taxon>
        <taxon>Asteraceae</taxon>
        <taxon>Asteroideae</taxon>
        <taxon>Anthemideae</taxon>
        <taxon>Anthemidinae</taxon>
        <taxon>Tanacetum</taxon>
    </lineage>
</organism>
<evidence type="ECO:0000256" key="3">
    <source>
        <dbReference type="SAM" id="Phobius"/>
    </source>
</evidence>
<proteinExistence type="predicted"/>
<dbReference type="GO" id="GO:0060090">
    <property type="term" value="F:molecular adaptor activity"/>
    <property type="evidence" value="ECO:0007669"/>
    <property type="project" value="TreeGrafter"/>
</dbReference>
<evidence type="ECO:0000256" key="1">
    <source>
        <dbReference type="ARBA" id="ARBA00022737"/>
    </source>
</evidence>
<reference evidence="4" key="1">
    <citation type="journal article" date="2019" name="Sci. Rep.">
        <title>Draft genome of Tanacetum cinerariifolium, the natural source of mosquito coil.</title>
        <authorList>
            <person name="Yamashiro T."/>
            <person name="Shiraishi A."/>
            <person name="Satake H."/>
            <person name="Nakayama K."/>
        </authorList>
    </citation>
    <scope>NUCLEOTIDE SEQUENCE</scope>
</reference>
<dbReference type="AlphaFoldDB" id="A0A699GPP0"/>
<dbReference type="Gene3D" id="1.25.40.10">
    <property type="entry name" value="Tetratricopeptide repeat domain"/>
    <property type="match status" value="1"/>
</dbReference>